<dbReference type="Gene3D" id="3.10.50.40">
    <property type="match status" value="1"/>
</dbReference>
<dbReference type="STRING" id="1764295.A0A5B8MKG6"/>
<dbReference type="EMBL" id="CP031036">
    <property type="protein sequence ID" value="QDZ19862.1"/>
    <property type="molecule type" value="Genomic_DNA"/>
</dbReference>
<protein>
    <recommendedName>
        <fullName evidence="3">peptidylprolyl isomerase</fullName>
        <ecNumber evidence="3">5.2.1.8</ecNumber>
    </recommendedName>
</protein>
<evidence type="ECO:0000256" key="3">
    <source>
        <dbReference type="PROSITE-ProRule" id="PRU00277"/>
    </source>
</evidence>
<sequence length="295" mass="32724">MASVWVCLAEGGGVEKRVTVPGVGEGTPKEGAKCFVHYRVFLEETGEEVYATEENDGPPVEVVASAGAPGCSSTAGLGIGLLSMRKRERAELRVRPEYGYGEEGSFSFPHVPPSSTLVYSADLLGWLEEGEESLTTDMLFEERLAAAQRRRDLGVDEFRCGNYREAWSFFNMGISFLNEDMMFQLKQEDLGKVHSIRHPLLLNSFSSLVRLKRYGQGLKLAEQVTREDPENAKAWCRVAKGHRLLGNTGRALEAIRAAEGLAPGSEAVREELERIREAESAGKERDKKRWFGMFG</sequence>
<keyword evidence="2" id="KW-0802">TPR repeat</keyword>
<dbReference type="Proteomes" id="UP000316726">
    <property type="component" value="Chromosome 3"/>
</dbReference>
<name>A0A5B8MKG6_9CHLO</name>
<evidence type="ECO:0000256" key="1">
    <source>
        <dbReference type="ARBA" id="ARBA00022737"/>
    </source>
</evidence>
<accession>A0A5B8MKG6</accession>
<keyword evidence="3" id="KW-0697">Rotamase</keyword>
<evidence type="ECO:0000259" key="4">
    <source>
        <dbReference type="PROSITE" id="PS50059"/>
    </source>
</evidence>
<evidence type="ECO:0000256" key="2">
    <source>
        <dbReference type="ARBA" id="ARBA00022803"/>
    </source>
</evidence>
<dbReference type="InterPro" id="IPR001179">
    <property type="entry name" value="PPIase_FKBP_dom"/>
</dbReference>
<dbReference type="InterPro" id="IPR011990">
    <property type="entry name" value="TPR-like_helical_dom_sf"/>
</dbReference>
<dbReference type="SUPFAM" id="SSF54534">
    <property type="entry name" value="FKBP-like"/>
    <property type="match status" value="1"/>
</dbReference>
<comment type="catalytic activity">
    <reaction evidence="3">
        <text>[protein]-peptidylproline (omega=180) = [protein]-peptidylproline (omega=0)</text>
        <dbReference type="Rhea" id="RHEA:16237"/>
        <dbReference type="Rhea" id="RHEA-COMP:10747"/>
        <dbReference type="Rhea" id="RHEA-COMP:10748"/>
        <dbReference type="ChEBI" id="CHEBI:83833"/>
        <dbReference type="ChEBI" id="CHEBI:83834"/>
        <dbReference type="EC" id="5.2.1.8"/>
    </reaction>
</comment>
<dbReference type="PANTHER" id="PTHR46512">
    <property type="entry name" value="PEPTIDYLPROLYL ISOMERASE"/>
    <property type="match status" value="1"/>
</dbReference>
<keyword evidence="6" id="KW-1185">Reference proteome</keyword>
<organism evidence="5 6">
    <name type="scientific">Chloropicon primus</name>
    <dbReference type="NCBI Taxonomy" id="1764295"/>
    <lineage>
        <taxon>Eukaryota</taxon>
        <taxon>Viridiplantae</taxon>
        <taxon>Chlorophyta</taxon>
        <taxon>Chloropicophyceae</taxon>
        <taxon>Chloropicales</taxon>
        <taxon>Chloropicaceae</taxon>
        <taxon>Chloropicon</taxon>
    </lineage>
</organism>
<reference evidence="5 6" key="1">
    <citation type="submission" date="2018-07" db="EMBL/GenBank/DDBJ databases">
        <title>The complete nuclear genome of the prasinophyte Chloropicon primus (CCMP1205).</title>
        <authorList>
            <person name="Pombert J.-F."/>
            <person name="Otis C."/>
            <person name="Turmel M."/>
            <person name="Lemieux C."/>
        </authorList>
    </citation>
    <scope>NUCLEOTIDE SEQUENCE [LARGE SCALE GENOMIC DNA]</scope>
    <source>
        <strain evidence="5 6">CCMP1205</strain>
    </source>
</reference>
<dbReference type="SUPFAM" id="SSF48452">
    <property type="entry name" value="TPR-like"/>
    <property type="match status" value="1"/>
</dbReference>
<dbReference type="AlphaFoldDB" id="A0A5B8MKG6"/>
<dbReference type="InterPro" id="IPR046357">
    <property type="entry name" value="PPIase_dom_sf"/>
</dbReference>
<keyword evidence="3 5" id="KW-0413">Isomerase</keyword>
<dbReference type="EC" id="5.2.1.8" evidence="3"/>
<keyword evidence="1" id="KW-0677">Repeat</keyword>
<gene>
    <name evidence="5" type="ORF">A3770_03p23800</name>
</gene>
<dbReference type="OrthoDB" id="433738at2759"/>
<proteinExistence type="predicted"/>
<dbReference type="PROSITE" id="PS50059">
    <property type="entry name" value="FKBP_PPIASE"/>
    <property type="match status" value="1"/>
</dbReference>
<evidence type="ECO:0000313" key="5">
    <source>
        <dbReference type="EMBL" id="QDZ19862.1"/>
    </source>
</evidence>
<dbReference type="GO" id="GO:0003755">
    <property type="term" value="F:peptidyl-prolyl cis-trans isomerase activity"/>
    <property type="evidence" value="ECO:0007669"/>
    <property type="project" value="UniProtKB-KW"/>
</dbReference>
<evidence type="ECO:0000313" key="6">
    <source>
        <dbReference type="Proteomes" id="UP000316726"/>
    </source>
</evidence>
<dbReference type="InterPro" id="IPR050754">
    <property type="entry name" value="FKBP4/5/8-like"/>
</dbReference>
<dbReference type="Gene3D" id="1.25.40.10">
    <property type="entry name" value="Tetratricopeptide repeat domain"/>
    <property type="match status" value="1"/>
</dbReference>
<dbReference type="PANTHER" id="PTHR46512:SF12">
    <property type="entry name" value="PEPTIDYLPROLYL ISOMERASE"/>
    <property type="match status" value="1"/>
</dbReference>
<dbReference type="Pfam" id="PF00254">
    <property type="entry name" value="FKBP_C"/>
    <property type="match status" value="1"/>
</dbReference>
<feature type="domain" description="PPIase FKBP-type" evidence="4">
    <location>
        <begin position="31"/>
        <end position="127"/>
    </location>
</feature>